<organism evidence="10 11">
    <name type="scientific">Prochlorococcus marinus XMU1408</name>
    <dbReference type="NCBI Taxonomy" id="2213228"/>
    <lineage>
        <taxon>Bacteria</taxon>
        <taxon>Bacillati</taxon>
        <taxon>Cyanobacteriota</taxon>
        <taxon>Cyanophyceae</taxon>
        <taxon>Synechococcales</taxon>
        <taxon>Prochlorococcaceae</taxon>
        <taxon>Prochlorococcus</taxon>
    </lineage>
</organism>
<evidence type="ECO:0000256" key="2">
    <source>
        <dbReference type="ARBA" id="ARBA00005386"/>
    </source>
</evidence>
<dbReference type="EMBL" id="QJUE01000006">
    <property type="protein sequence ID" value="PYE00573.1"/>
    <property type="molecule type" value="Genomic_DNA"/>
</dbReference>
<feature type="repeat" description="TPR" evidence="8">
    <location>
        <begin position="201"/>
        <end position="234"/>
    </location>
</feature>
<feature type="non-terminal residue" evidence="10">
    <location>
        <position position="1"/>
    </location>
</feature>
<feature type="repeat" description="TPR" evidence="8">
    <location>
        <begin position="1"/>
        <end position="30"/>
    </location>
</feature>
<feature type="repeat" description="TPR" evidence="8">
    <location>
        <begin position="99"/>
        <end position="132"/>
    </location>
</feature>
<dbReference type="Gene3D" id="3.40.50.2000">
    <property type="entry name" value="Glycogen Phosphorylase B"/>
    <property type="match status" value="1"/>
</dbReference>
<evidence type="ECO:0000256" key="8">
    <source>
        <dbReference type="PROSITE-ProRule" id="PRU00339"/>
    </source>
</evidence>
<dbReference type="SMART" id="SM00028">
    <property type="entry name" value="TPR"/>
    <property type="match status" value="7"/>
</dbReference>
<dbReference type="InterPro" id="IPR029489">
    <property type="entry name" value="OGT/SEC/SPY_C"/>
</dbReference>
<dbReference type="InterPro" id="IPR019734">
    <property type="entry name" value="TPR_rpt"/>
</dbReference>
<keyword evidence="4" id="KW-0328">Glycosyltransferase</keyword>
<feature type="repeat" description="TPR" evidence="8">
    <location>
        <begin position="31"/>
        <end position="64"/>
    </location>
</feature>
<sequence length="668" mass="76498">YNLGNILRALGKLQEAEESIRKAIELKPDFVEAHSNLGLVLKNLGNLSDAELSLRKAIELKPDFANAYSNLGTILKDLGNLHEAELSLRKAIALKPDFANAYSNLGTILKNLGNLKEAELFQRKAIELKPDFASAYLNLGNTLRDLGNLKEAELFQRKAIELKPDFVNAFLNLGNTLRDLGNLKEAQLSLSKAFKLQPESAITNHNMGMIFNDLGKYHTAIKFFKKSIELDNDSVFPKWGLITSKGYICDWSNHENQNKWLEKLGIEGSPVIPLSLFYYEDNPLKQLKRAQNLYKKKYQKETKSIGHFKNKKIHIGYFSADFRAHPMMYLMSSMFKLHDKSKFKVYLYSFVNKEDEYTKIAKESGCIYRDIKELNDLEAVELARSDRLDIAIDRMGYVSGNRMNIFSYRVAPIQIHYMAYAGTLGADSIDYLIADNIIIPKEYEKYYSEKIIRMPNTYQCNDNKKEICKEPITRKEFNLPEEAFVFTCFCANKKITPQEFDIWMKLLRSINGSVLWLYKSNDYSEKNLIYEAEKRKVDPDRLIFANKLPLKKHLARHALGDLALDTFNYNGHTTTSDALWAGLPVLTKIGESFSARVSASLLNSIGLSELITSSKQEYEKKALKIASNPNELIRLKTKLAQSRETSPLYNSELFTRDLESKFKDLLNK</sequence>
<dbReference type="AlphaFoldDB" id="A0A318R062"/>
<dbReference type="RefSeq" id="WP_158467277.1">
    <property type="nucleotide sequence ID" value="NZ_QJUE01000006.1"/>
</dbReference>
<dbReference type="EC" id="2.4.1.255" evidence="3"/>
<evidence type="ECO:0000256" key="1">
    <source>
        <dbReference type="ARBA" id="ARBA00004922"/>
    </source>
</evidence>
<keyword evidence="5" id="KW-0808">Transferase</keyword>
<dbReference type="OrthoDB" id="238183at2"/>
<dbReference type="GO" id="GO:0097363">
    <property type="term" value="F:protein O-acetylglucosaminyltransferase activity"/>
    <property type="evidence" value="ECO:0007669"/>
    <property type="project" value="UniProtKB-EC"/>
</dbReference>
<dbReference type="Pfam" id="PF13181">
    <property type="entry name" value="TPR_8"/>
    <property type="match status" value="3"/>
</dbReference>
<comment type="pathway">
    <text evidence="1">Protein modification; protein glycosylation.</text>
</comment>
<keyword evidence="7 8" id="KW-0802">TPR repeat</keyword>
<feature type="domain" description="O-GlcNAc transferase C-terminal" evidence="9">
    <location>
        <begin position="287"/>
        <end position="465"/>
    </location>
</feature>
<dbReference type="PANTHER" id="PTHR44366">
    <property type="entry name" value="UDP-N-ACETYLGLUCOSAMINE--PEPTIDE N-ACETYLGLUCOSAMINYLTRANSFERASE 110 KDA SUBUNIT"/>
    <property type="match status" value="1"/>
</dbReference>
<dbReference type="InterPro" id="IPR011990">
    <property type="entry name" value="TPR-like_helical_dom_sf"/>
</dbReference>
<dbReference type="SUPFAM" id="SSF48452">
    <property type="entry name" value="TPR-like"/>
    <property type="match status" value="1"/>
</dbReference>
<dbReference type="InterPro" id="IPR037919">
    <property type="entry name" value="OGT"/>
</dbReference>
<protein>
    <recommendedName>
        <fullName evidence="3">protein O-GlcNAc transferase</fullName>
        <ecNumber evidence="3">2.4.1.255</ecNumber>
    </recommendedName>
</protein>
<dbReference type="PROSITE" id="PS50293">
    <property type="entry name" value="TPR_REGION"/>
    <property type="match status" value="5"/>
</dbReference>
<feature type="repeat" description="TPR" evidence="8">
    <location>
        <begin position="133"/>
        <end position="166"/>
    </location>
</feature>
<evidence type="ECO:0000313" key="10">
    <source>
        <dbReference type="EMBL" id="PYE00573.1"/>
    </source>
</evidence>
<accession>A0A318R062</accession>
<evidence type="ECO:0000259" key="9">
    <source>
        <dbReference type="Pfam" id="PF13844"/>
    </source>
</evidence>
<evidence type="ECO:0000256" key="6">
    <source>
        <dbReference type="ARBA" id="ARBA00022737"/>
    </source>
</evidence>
<keyword evidence="6" id="KW-0677">Repeat</keyword>
<evidence type="ECO:0000256" key="3">
    <source>
        <dbReference type="ARBA" id="ARBA00011970"/>
    </source>
</evidence>
<evidence type="ECO:0000256" key="7">
    <source>
        <dbReference type="ARBA" id="ARBA00022803"/>
    </source>
</evidence>
<dbReference type="Gene3D" id="1.25.40.10">
    <property type="entry name" value="Tetratricopeptide repeat domain"/>
    <property type="match status" value="4"/>
</dbReference>
<dbReference type="GO" id="GO:0006493">
    <property type="term" value="P:protein O-linked glycosylation"/>
    <property type="evidence" value="ECO:0007669"/>
    <property type="project" value="InterPro"/>
</dbReference>
<feature type="domain" description="O-GlcNAc transferase C-terminal" evidence="9">
    <location>
        <begin position="473"/>
        <end position="658"/>
    </location>
</feature>
<reference evidence="10 11" key="1">
    <citation type="journal article" date="2018" name="Appl. Environ. Microbiol.">
        <title>Genome rearrangement shapes Prochlorococcus ecological adaptation.</title>
        <authorList>
            <person name="Yan W."/>
            <person name="Wei S."/>
            <person name="Wang Q."/>
            <person name="Xiao X."/>
            <person name="Zeng Q."/>
            <person name="Jiao N."/>
            <person name="Zhang R."/>
        </authorList>
    </citation>
    <scope>NUCLEOTIDE SEQUENCE [LARGE SCALE GENOMIC DNA]</scope>
    <source>
        <strain evidence="10 11">XMU1408</strain>
    </source>
</reference>
<dbReference type="Pfam" id="PF13414">
    <property type="entry name" value="TPR_11"/>
    <property type="match status" value="2"/>
</dbReference>
<dbReference type="PROSITE" id="PS50005">
    <property type="entry name" value="TPR"/>
    <property type="match status" value="7"/>
</dbReference>
<evidence type="ECO:0000256" key="5">
    <source>
        <dbReference type="ARBA" id="ARBA00022679"/>
    </source>
</evidence>
<name>A0A318R062_PROMR</name>
<evidence type="ECO:0000313" key="11">
    <source>
        <dbReference type="Proteomes" id="UP000247807"/>
    </source>
</evidence>
<dbReference type="Pfam" id="PF13844">
    <property type="entry name" value="Glyco_transf_41"/>
    <property type="match status" value="2"/>
</dbReference>
<feature type="repeat" description="TPR" evidence="8">
    <location>
        <begin position="65"/>
        <end position="98"/>
    </location>
</feature>
<comment type="caution">
    <text evidence="10">The sequence shown here is derived from an EMBL/GenBank/DDBJ whole genome shotgun (WGS) entry which is preliminary data.</text>
</comment>
<proteinExistence type="inferred from homology"/>
<feature type="repeat" description="TPR" evidence="8">
    <location>
        <begin position="167"/>
        <end position="200"/>
    </location>
</feature>
<dbReference type="Gene3D" id="3.40.50.11380">
    <property type="match status" value="1"/>
</dbReference>
<comment type="similarity">
    <text evidence="2">Belongs to the glycosyltransferase 41 family. O-GlcNAc transferase subfamily.</text>
</comment>
<gene>
    <name evidence="10" type="ORF">DNJ73_08465</name>
</gene>
<dbReference type="PANTHER" id="PTHR44366:SF1">
    <property type="entry name" value="UDP-N-ACETYLGLUCOSAMINE--PEPTIDE N-ACETYLGLUCOSAMINYLTRANSFERASE 110 KDA SUBUNIT"/>
    <property type="match status" value="1"/>
</dbReference>
<evidence type="ECO:0000256" key="4">
    <source>
        <dbReference type="ARBA" id="ARBA00022676"/>
    </source>
</evidence>
<dbReference type="Proteomes" id="UP000247807">
    <property type="component" value="Unassembled WGS sequence"/>
</dbReference>